<feature type="transmembrane region" description="Helical" evidence="1">
    <location>
        <begin position="58"/>
        <end position="77"/>
    </location>
</feature>
<evidence type="ECO:0000256" key="1">
    <source>
        <dbReference type="SAM" id="Phobius"/>
    </source>
</evidence>
<reference evidence="3" key="1">
    <citation type="submission" date="2017-11" db="EMBL/GenBank/DDBJ databases">
        <authorList>
            <person name="Seth-Smith MB H."/>
        </authorList>
    </citation>
    <scope>NUCLEOTIDE SEQUENCE [LARGE SCALE GENOMIC DNA]</scope>
</reference>
<feature type="transmembrane region" description="Helical" evidence="1">
    <location>
        <begin position="32"/>
        <end position="52"/>
    </location>
</feature>
<name>A0A3B0QGY7_9CHLA</name>
<evidence type="ECO:0000313" key="3">
    <source>
        <dbReference type="Proteomes" id="UP000258476"/>
    </source>
</evidence>
<protein>
    <recommendedName>
        <fullName evidence="4">DUF1389 domain-containing protein</fullName>
    </recommendedName>
</protein>
<dbReference type="AlphaFoldDB" id="A0A3B0QGY7"/>
<sequence length="406" mass="46034">MQANPPPPHVESKLIPERTSSPCLTNKLCENALRISGVFCLALACVFAVTLICGMIQPALIIGLVISLVLAVVLLALSMRRVRREFPTSLPEGFLSIIKKEFPEVIYQLIIQERLTLQELRAVLSGLSSGTFTFPSPESQKKLERFGLERLQKSCKGIELPDLEKILLKNCPLYLINKLIQLGPKELPQSVNVAPWMYWLNRLALSDHDRLIYFTTNVWILSKVATQEEYEMLLKHAKYSTWDHAQDLLEDLLPRLEEGIIEHVIDGMGLTKDLMIGLLGGDWLLFLCKHGVTWKQLQLIKDLDCASVCLLEDCERSGRGSGLARLYMSTSRYIDESNSKAFDPHLTLFTFEELMEVYRERGGLDFYSATIKYLNKRSQNTLRKIAGDELPELPLIKINKDTAAIE</sequence>
<dbReference type="OrthoDB" id="17520at2"/>
<keyword evidence="3" id="KW-1185">Reference proteome</keyword>
<dbReference type="Proteomes" id="UP000258476">
    <property type="component" value="Chromosome"/>
</dbReference>
<dbReference type="Pfam" id="PF07146">
    <property type="entry name" value="DUF1389"/>
    <property type="match status" value="1"/>
</dbReference>
<proteinExistence type="predicted"/>
<dbReference type="InterPro" id="IPR010792">
    <property type="entry name" value="DUF1389"/>
</dbReference>
<evidence type="ECO:0000313" key="2">
    <source>
        <dbReference type="EMBL" id="SYX09104.1"/>
    </source>
</evidence>
<dbReference type="RefSeq" id="WP_117274403.1">
    <property type="nucleotide sequence ID" value="NZ_LS992154.1"/>
</dbReference>
<gene>
    <name evidence="2" type="ORF">C834K_0654</name>
</gene>
<evidence type="ECO:0008006" key="4">
    <source>
        <dbReference type="Google" id="ProtNLM"/>
    </source>
</evidence>
<dbReference type="KEGG" id="chla:C834K_0654"/>
<accession>A0A3B0QGY7</accession>
<keyword evidence="1" id="KW-0812">Transmembrane</keyword>
<keyword evidence="1" id="KW-0472">Membrane</keyword>
<organism evidence="2 3">
    <name type="scientific">Chlamydia poikilotherma</name>
    <dbReference type="NCBI Taxonomy" id="1967783"/>
    <lineage>
        <taxon>Bacteria</taxon>
        <taxon>Pseudomonadati</taxon>
        <taxon>Chlamydiota</taxon>
        <taxon>Chlamydiia</taxon>
        <taxon>Chlamydiales</taxon>
        <taxon>Chlamydiaceae</taxon>
        <taxon>Chlamydia/Chlamydophila group</taxon>
        <taxon>Chlamydia</taxon>
    </lineage>
</organism>
<keyword evidence="1" id="KW-1133">Transmembrane helix</keyword>
<dbReference type="EMBL" id="LS992154">
    <property type="protein sequence ID" value="SYX09104.1"/>
    <property type="molecule type" value="Genomic_DNA"/>
</dbReference>